<dbReference type="InterPro" id="IPR025857">
    <property type="entry name" value="MacB_PCD"/>
</dbReference>
<dbReference type="Pfam" id="PF12704">
    <property type="entry name" value="MacB_PCD"/>
    <property type="match status" value="1"/>
</dbReference>
<feature type="domain" description="ABC3 transporter permease C-terminal" evidence="8">
    <location>
        <begin position="291"/>
        <end position="403"/>
    </location>
</feature>
<dbReference type="PANTHER" id="PTHR30572:SF4">
    <property type="entry name" value="ABC TRANSPORTER PERMEASE YTRF"/>
    <property type="match status" value="1"/>
</dbReference>
<dbReference type="GO" id="GO:0005886">
    <property type="term" value="C:plasma membrane"/>
    <property type="evidence" value="ECO:0007669"/>
    <property type="project" value="UniProtKB-SubCell"/>
</dbReference>
<comment type="similarity">
    <text evidence="6">Belongs to the ABC-4 integral membrane protein family.</text>
</comment>
<evidence type="ECO:0000256" key="5">
    <source>
        <dbReference type="ARBA" id="ARBA00023136"/>
    </source>
</evidence>
<comment type="subcellular location">
    <subcellularLocation>
        <location evidence="1">Cell membrane</location>
        <topology evidence="1">Multi-pass membrane protein</topology>
    </subcellularLocation>
</comment>
<evidence type="ECO:0000256" key="3">
    <source>
        <dbReference type="ARBA" id="ARBA00022692"/>
    </source>
</evidence>
<evidence type="ECO:0000256" key="7">
    <source>
        <dbReference type="SAM" id="Phobius"/>
    </source>
</evidence>
<evidence type="ECO:0000259" key="9">
    <source>
        <dbReference type="Pfam" id="PF12704"/>
    </source>
</evidence>
<evidence type="ECO:0000256" key="4">
    <source>
        <dbReference type="ARBA" id="ARBA00022989"/>
    </source>
</evidence>
<dbReference type="PANTHER" id="PTHR30572">
    <property type="entry name" value="MEMBRANE COMPONENT OF TRANSPORTER-RELATED"/>
    <property type="match status" value="1"/>
</dbReference>
<keyword evidence="4 7" id="KW-1133">Transmembrane helix</keyword>
<dbReference type="InterPro" id="IPR003838">
    <property type="entry name" value="ABC3_permease_C"/>
</dbReference>
<dbReference type="GO" id="GO:0022857">
    <property type="term" value="F:transmembrane transporter activity"/>
    <property type="evidence" value="ECO:0007669"/>
    <property type="project" value="TreeGrafter"/>
</dbReference>
<evidence type="ECO:0000256" key="2">
    <source>
        <dbReference type="ARBA" id="ARBA00022475"/>
    </source>
</evidence>
<evidence type="ECO:0000256" key="6">
    <source>
        <dbReference type="ARBA" id="ARBA00038076"/>
    </source>
</evidence>
<evidence type="ECO:0000313" key="10">
    <source>
        <dbReference type="EMBL" id="ONN43294.1"/>
    </source>
</evidence>
<evidence type="ECO:0000313" key="11">
    <source>
        <dbReference type="Proteomes" id="UP000189299"/>
    </source>
</evidence>
<evidence type="ECO:0000256" key="1">
    <source>
        <dbReference type="ARBA" id="ARBA00004651"/>
    </source>
</evidence>
<proteinExistence type="inferred from homology"/>
<organism evidence="10 11">
    <name type="scientific">Enterococcus mundtii</name>
    <dbReference type="NCBI Taxonomy" id="53346"/>
    <lineage>
        <taxon>Bacteria</taxon>
        <taxon>Bacillati</taxon>
        <taxon>Bacillota</taxon>
        <taxon>Bacilli</taxon>
        <taxon>Lactobacillales</taxon>
        <taxon>Enterococcaceae</taxon>
        <taxon>Enterococcus</taxon>
    </lineage>
</organism>
<dbReference type="AlphaFoldDB" id="A0A1V2UJ19"/>
<name>A0A1V2UJ19_ENTMU</name>
<reference evidence="10 11" key="1">
    <citation type="submission" date="2016-12" db="EMBL/GenBank/DDBJ databases">
        <authorList>
            <person name="Song W.-J."/>
            <person name="Kurnit D.M."/>
        </authorList>
    </citation>
    <scope>NUCLEOTIDE SEQUENCE [LARGE SCALE GENOMIC DNA]</scope>
    <source>
        <strain evidence="10 11">CGB1038-1_S1</strain>
    </source>
</reference>
<keyword evidence="5 7" id="KW-0472">Membrane</keyword>
<keyword evidence="2" id="KW-1003">Cell membrane</keyword>
<feature type="transmembrane region" description="Helical" evidence="7">
    <location>
        <begin position="285"/>
        <end position="309"/>
    </location>
</feature>
<keyword evidence="3 7" id="KW-0812">Transmembrane</keyword>
<dbReference type="InterPro" id="IPR050250">
    <property type="entry name" value="Macrolide_Exporter_MacB"/>
</dbReference>
<dbReference type="EMBL" id="MSTR01000006">
    <property type="protein sequence ID" value="ONN43294.1"/>
    <property type="molecule type" value="Genomic_DNA"/>
</dbReference>
<sequence>MEEIRFALQSIFAHKMRSVLTMLGVIIGIAAIISIFSIIGGNTEKMKREMIGGNNNTMNIQYDKKSSFQSGNLLGGGLSEKEEKKPLYLPFLREDVLNKINEIPEVLASGLSYQKDGKIYRKAKGADAKVSAVTSSVEDLEQLNFIKGEGFTAQAFKEQQQAIFLEDSLYDELFPNEEGIGQFVEVNGVPFKVQGVFQLDPNSSNLFSFEKRAYVPLQQAHKLSDELDIVPLVTIQTNNTDQLQGAAEKAAEILNQQIPPSDYEYGVMNLKDFARELERMNQSSFILLSGIASISLLVGGIGVMNIMLVSVTERTKEIGIKKALGARRKIILKQFLVEAVVLTLIGGILGILIGLLSGYVITQSLDYPYIVSVLSIIVSLVFCSLMGVIFGLLPAMKASKLNPIEALRFE</sequence>
<dbReference type="STRING" id="53346.A5802_000119"/>
<dbReference type="OrthoDB" id="9770036at2"/>
<feature type="transmembrane region" description="Helical" evidence="7">
    <location>
        <begin position="20"/>
        <end position="40"/>
    </location>
</feature>
<protein>
    <submittedName>
        <fullName evidence="10">ABC transporter permease</fullName>
    </submittedName>
</protein>
<feature type="transmembrane region" description="Helical" evidence="7">
    <location>
        <begin position="367"/>
        <end position="393"/>
    </location>
</feature>
<dbReference type="Pfam" id="PF02687">
    <property type="entry name" value="FtsX"/>
    <property type="match status" value="1"/>
</dbReference>
<accession>A0A1V2UJ19</accession>
<comment type="caution">
    <text evidence="10">The sequence shown here is derived from an EMBL/GenBank/DDBJ whole genome shotgun (WGS) entry which is preliminary data.</text>
</comment>
<dbReference type="RefSeq" id="WP_062805628.1">
    <property type="nucleotide sequence ID" value="NZ_CABMMO010000006.1"/>
</dbReference>
<gene>
    <name evidence="10" type="ORF">BTN92_07570</name>
</gene>
<feature type="domain" description="MacB-like periplasmic core" evidence="9">
    <location>
        <begin position="18"/>
        <end position="251"/>
    </location>
</feature>
<feature type="transmembrane region" description="Helical" evidence="7">
    <location>
        <begin position="330"/>
        <end position="361"/>
    </location>
</feature>
<evidence type="ECO:0000259" key="8">
    <source>
        <dbReference type="Pfam" id="PF02687"/>
    </source>
</evidence>
<dbReference type="Proteomes" id="UP000189299">
    <property type="component" value="Unassembled WGS sequence"/>
</dbReference>